<dbReference type="AlphaFoldDB" id="A0A975X9Z9"/>
<dbReference type="EMBL" id="OFSQ01000035">
    <property type="protein sequence ID" value="SOY63354.1"/>
    <property type="molecule type" value="Genomic_DNA"/>
</dbReference>
<keyword evidence="2" id="KW-0732">Signal</keyword>
<feature type="compositionally biased region" description="Gly residues" evidence="1">
    <location>
        <begin position="51"/>
        <end position="61"/>
    </location>
</feature>
<dbReference type="PROSITE" id="PS51257">
    <property type="entry name" value="PROKAR_LIPOPROTEIN"/>
    <property type="match status" value="1"/>
</dbReference>
<feature type="signal peptide" evidence="2">
    <location>
        <begin position="1"/>
        <end position="24"/>
    </location>
</feature>
<evidence type="ECO:0008006" key="5">
    <source>
        <dbReference type="Google" id="ProtNLM"/>
    </source>
</evidence>
<reference evidence="3 4" key="1">
    <citation type="submission" date="2018-01" db="EMBL/GenBank/DDBJ databases">
        <authorList>
            <person name="Clerissi C."/>
        </authorList>
    </citation>
    <scope>NUCLEOTIDE SEQUENCE [LARGE SCALE GENOMIC DNA]</scope>
    <source>
        <strain evidence="3">Cupriavidus sp. LMG 19464</strain>
    </source>
</reference>
<evidence type="ECO:0000313" key="3">
    <source>
        <dbReference type="EMBL" id="SOY63354.1"/>
    </source>
</evidence>
<comment type="caution">
    <text evidence="3">The sequence shown here is derived from an EMBL/GenBank/DDBJ whole genome shotgun (WGS) entry which is preliminary data.</text>
</comment>
<feature type="chain" id="PRO_5038090343" description="Lipoprotein" evidence="2">
    <location>
        <begin position="25"/>
        <end position="80"/>
    </location>
</feature>
<organism evidence="3 4">
    <name type="scientific">Cupriavidus taiwanensis</name>
    <dbReference type="NCBI Taxonomy" id="164546"/>
    <lineage>
        <taxon>Bacteria</taxon>
        <taxon>Pseudomonadati</taxon>
        <taxon>Pseudomonadota</taxon>
        <taxon>Betaproteobacteria</taxon>
        <taxon>Burkholderiales</taxon>
        <taxon>Burkholderiaceae</taxon>
        <taxon>Cupriavidus</taxon>
    </lineage>
</organism>
<sequence>MTFRPSTLARPHWLAAVLLSAALAGCGGDSGDSGGNAGGAPTAAPATPGAPGTGGNPGQGNGSDRPGETPAVKPQLRCAP</sequence>
<feature type="region of interest" description="Disordered" evidence="1">
    <location>
        <begin position="25"/>
        <end position="80"/>
    </location>
</feature>
<name>A0A975X9Z9_9BURK</name>
<feature type="compositionally biased region" description="Low complexity" evidence="1">
    <location>
        <begin position="39"/>
        <end position="50"/>
    </location>
</feature>
<proteinExistence type="predicted"/>
<evidence type="ECO:0000256" key="1">
    <source>
        <dbReference type="SAM" id="MobiDB-lite"/>
    </source>
</evidence>
<gene>
    <name evidence="3" type="ORF">CBM2587_B60366</name>
</gene>
<evidence type="ECO:0000313" key="4">
    <source>
        <dbReference type="Proteomes" id="UP000256780"/>
    </source>
</evidence>
<dbReference type="Proteomes" id="UP000256780">
    <property type="component" value="Chromosome CBM2587_b"/>
</dbReference>
<protein>
    <recommendedName>
        <fullName evidence="5">Lipoprotein</fullName>
    </recommendedName>
</protein>
<accession>A0A975X9Z9</accession>
<feature type="compositionally biased region" description="Gly residues" evidence="1">
    <location>
        <begin position="25"/>
        <end position="38"/>
    </location>
</feature>
<evidence type="ECO:0000256" key="2">
    <source>
        <dbReference type="SAM" id="SignalP"/>
    </source>
</evidence>
<dbReference type="RefSeq" id="WP_116358516.1">
    <property type="nucleotide sequence ID" value="NZ_LT976854.1"/>
</dbReference>